<evidence type="ECO:0000256" key="1">
    <source>
        <dbReference type="ARBA" id="ARBA00010928"/>
    </source>
</evidence>
<dbReference type="Gene3D" id="3.30.360.10">
    <property type="entry name" value="Dihydrodipicolinate Reductase, domain 2"/>
    <property type="match status" value="1"/>
</dbReference>
<dbReference type="PANTHER" id="PTHR42840">
    <property type="entry name" value="NAD(P)-BINDING ROSSMANN-FOLD SUPERFAMILY PROTEIN-RELATED"/>
    <property type="match status" value="1"/>
</dbReference>
<dbReference type="GO" id="GO:0016491">
    <property type="term" value="F:oxidoreductase activity"/>
    <property type="evidence" value="ECO:0007669"/>
    <property type="project" value="TreeGrafter"/>
</dbReference>
<comment type="similarity">
    <text evidence="1">Belongs to the Gfo/Idh/MocA family.</text>
</comment>
<dbReference type="GeneID" id="120261907"/>
<feature type="domain" description="GFO/IDH/MocA-like oxidoreductase" evidence="2">
    <location>
        <begin position="1"/>
        <end position="73"/>
    </location>
</feature>
<organism evidence="3 4">
    <name type="scientific">Dioscorea cayennensis subsp. rotundata</name>
    <name type="common">White Guinea yam</name>
    <name type="synonym">Dioscorea rotundata</name>
    <dbReference type="NCBI Taxonomy" id="55577"/>
    <lineage>
        <taxon>Eukaryota</taxon>
        <taxon>Viridiplantae</taxon>
        <taxon>Streptophyta</taxon>
        <taxon>Embryophyta</taxon>
        <taxon>Tracheophyta</taxon>
        <taxon>Spermatophyta</taxon>
        <taxon>Magnoliopsida</taxon>
        <taxon>Liliopsida</taxon>
        <taxon>Dioscoreales</taxon>
        <taxon>Dioscoreaceae</taxon>
        <taxon>Dioscorea</taxon>
    </lineage>
</organism>
<dbReference type="GO" id="GO:0005737">
    <property type="term" value="C:cytoplasm"/>
    <property type="evidence" value="ECO:0007669"/>
    <property type="project" value="TreeGrafter"/>
</dbReference>
<proteinExistence type="inferred from homology"/>
<gene>
    <name evidence="4" type="primary">LOC120261907</name>
</gene>
<dbReference type="Pfam" id="PF22725">
    <property type="entry name" value="GFO_IDH_MocA_C3"/>
    <property type="match status" value="1"/>
</dbReference>
<dbReference type="PANTHER" id="PTHR42840:SF5">
    <property type="entry name" value="NAD(P)-BINDING ROSSMANN-FOLD SUPERFAMILY PROTEIN"/>
    <property type="match status" value="1"/>
</dbReference>
<protein>
    <submittedName>
        <fullName evidence="4">Uncharacterized protein LOC120261907</fullName>
    </submittedName>
</protein>
<dbReference type="SUPFAM" id="SSF55347">
    <property type="entry name" value="Glyceraldehyde-3-phosphate dehydrogenase-like, C-terminal domain"/>
    <property type="match status" value="1"/>
</dbReference>
<name>A0AB40BET1_DIOCR</name>
<accession>A0AB40BET1</accession>
<evidence type="ECO:0000259" key="2">
    <source>
        <dbReference type="Pfam" id="PF22725"/>
    </source>
</evidence>
<dbReference type="Proteomes" id="UP001515500">
    <property type="component" value="Chromosome 5"/>
</dbReference>
<evidence type="ECO:0000313" key="4">
    <source>
        <dbReference type="RefSeq" id="XP_039125861.1"/>
    </source>
</evidence>
<evidence type="ECO:0000313" key="3">
    <source>
        <dbReference type="Proteomes" id="UP001515500"/>
    </source>
</evidence>
<dbReference type="RefSeq" id="XP_039125861.1">
    <property type="nucleotide sequence ID" value="XM_039269927.1"/>
</dbReference>
<keyword evidence="3" id="KW-1185">Reference proteome</keyword>
<sequence>MGVHFIAGLRMIVGCEIKTVSSIARHVDMTLPPPDNLSALFQLENGVAGVFVMVVSATSPKIFWRVDGTKGTLQVERGNESGRHGYLVSFYPADGECQKKFYPFSGVTEELKSFIHDISQSVNKDVAGHKPDCRLSYIEGARDIAVLEAMLEIKC</sequence>
<dbReference type="AlphaFoldDB" id="A0AB40BET1"/>
<dbReference type="GO" id="GO:0006740">
    <property type="term" value="P:NADPH regeneration"/>
    <property type="evidence" value="ECO:0007669"/>
    <property type="project" value="TreeGrafter"/>
</dbReference>
<dbReference type="InterPro" id="IPR055170">
    <property type="entry name" value="GFO_IDH_MocA-like_dom"/>
</dbReference>
<reference evidence="4" key="1">
    <citation type="submission" date="2025-08" db="UniProtKB">
        <authorList>
            <consortium name="RefSeq"/>
        </authorList>
    </citation>
    <scope>IDENTIFICATION</scope>
</reference>